<comment type="caution">
    <text evidence="7">The sequence shown here is derived from an EMBL/GenBank/DDBJ whole genome shotgun (WGS) entry which is preliminary data.</text>
</comment>
<organism evidence="7 8">
    <name type="scientific">Dryoscopus gambensis</name>
    <dbReference type="NCBI Taxonomy" id="85069"/>
    <lineage>
        <taxon>Eukaryota</taxon>
        <taxon>Metazoa</taxon>
        <taxon>Chordata</taxon>
        <taxon>Craniata</taxon>
        <taxon>Vertebrata</taxon>
        <taxon>Euteleostomi</taxon>
        <taxon>Archelosauria</taxon>
        <taxon>Archosauria</taxon>
        <taxon>Dinosauria</taxon>
        <taxon>Saurischia</taxon>
        <taxon>Theropoda</taxon>
        <taxon>Coelurosauria</taxon>
        <taxon>Aves</taxon>
        <taxon>Neognathae</taxon>
        <taxon>Neoaves</taxon>
        <taxon>Telluraves</taxon>
        <taxon>Australaves</taxon>
        <taxon>Passeriformes</taxon>
        <taxon>Corvoidea</taxon>
        <taxon>Malaconotidae</taxon>
        <taxon>Dryoscopus</taxon>
    </lineage>
</organism>
<comment type="similarity">
    <text evidence="5">Belongs to the laat-1 family.</text>
</comment>
<evidence type="ECO:0000256" key="4">
    <source>
        <dbReference type="ARBA" id="ARBA00023136"/>
    </source>
</evidence>
<evidence type="ECO:0000256" key="2">
    <source>
        <dbReference type="ARBA" id="ARBA00022692"/>
    </source>
</evidence>
<evidence type="ECO:0000313" key="7">
    <source>
        <dbReference type="EMBL" id="NWI72792.1"/>
    </source>
</evidence>
<dbReference type="Pfam" id="PF04193">
    <property type="entry name" value="PQ-loop"/>
    <property type="match status" value="1"/>
</dbReference>
<reference evidence="7" key="1">
    <citation type="submission" date="2019-10" db="EMBL/GenBank/DDBJ databases">
        <title>Bird 10,000 Genomes (B10K) Project - Family phase.</title>
        <authorList>
            <person name="Zhang G."/>
        </authorList>
    </citation>
    <scope>NUCLEOTIDE SEQUENCE</scope>
    <source>
        <strain evidence="7">B10K-DU-002-56</strain>
        <tissue evidence="7">Muscle</tissue>
    </source>
</reference>
<dbReference type="EMBL" id="WEIT01003043">
    <property type="protein sequence ID" value="NWI72792.1"/>
    <property type="molecule type" value="Genomic_DNA"/>
</dbReference>
<evidence type="ECO:0000313" key="8">
    <source>
        <dbReference type="Proteomes" id="UP000604080"/>
    </source>
</evidence>
<dbReference type="InterPro" id="IPR006603">
    <property type="entry name" value="PQ-loop_rpt"/>
</dbReference>
<protein>
    <submittedName>
        <fullName evidence="7">LAAT1 protein</fullName>
    </submittedName>
</protein>
<dbReference type="InterPro" id="IPR051415">
    <property type="entry name" value="LAAT-1"/>
</dbReference>
<comment type="subcellular location">
    <subcellularLocation>
        <location evidence="1">Membrane</location>
        <topology evidence="1">Multi-pass membrane protein</topology>
    </subcellularLocation>
</comment>
<sequence>CQLLLGSQEHSTAIPRNNHSPDMIEMSGFICGCVSCVFYRFPQLHKNMSGRSTEGTFFLLFALAVIGNCTWGLSLVLKMPKPKPSRALSSVHHLSWLVGSFAVLFLDIFASFSCYSQ</sequence>
<evidence type="ECO:0000256" key="5">
    <source>
        <dbReference type="ARBA" id="ARBA00038039"/>
    </source>
</evidence>
<feature type="transmembrane region" description="Helical" evidence="6">
    <location>
        <begin position="94"/>
        <end position="115"/>
    </location>
</feature>
<dbReference type="GO" id="GO:0015189">
    <property type="term" value="F:L-lysine transmembrane transporter activity"/>
    <property type="evidence" value="ECO:0007669"/>
    <property type="project" value="TreeGrafter"/>
</dbReference>
<dbReference type="GO" id="GO:0005765">
    <property type="term" value="C:lysosomal membrane"/>
    <property type="evidence" value="ECO:0007669"/>
    <property type="project" value="TreeGrafter"/>
</dbReference>
<keyword evidence="8" id="KW-1185">Reference proteome</keyword>
<proteinExistence type="inferred from homology"/>
<feature type="transmembrane region" description="Helical" evidence="6">
    <location>
        <begin position="53"/>
        <end position="74"/>
    </location>
</feature>
<dbReference type="Proteomes" id="UP000604080">
    <property type="component" value="Unassembled WGS sequence"/>
</dbReference>
<evidence type="ECO:0000256" key="3">
    <source>
        <dbReference type="ARBA" id="ARBA00022989"/>
    </source>
</evidence>
<keyword evidence="3 6" id="KW-1133">Transmembrane helix</keyword>
<feature type="transmembrane region" description="Helical" evidence="6">
    <location>
        <begin position="23"/>
        <end position="41"/>
    </location>
</feature>
<keyword evidence="2 6" id="KW-0812">Transmembrane</keyword>
<dbReference type="PANTHER" id="PTHR16201">
    <property type="entry name" value="SEVEN TRANSMEMBRANE PROTEIN 1-RELATED"/>
    <property type="match status" value="1"/>
</dbReference>
<evidence type="ECO:0000256" key="6">
    <source>
        <dbReference type="SAM" id="Phobius"/>
    </source>
</evidence>
<accession>A0A851DVZ0</accession>
<gene>
    <name evidence="7" type="primary">Pqlc2_0</name>
    <name evidence="7" type="ORF">DRYGAM_R03625</name>
</gene>
<name>A0A851DVZ0_9CORV</name>
<dbReference type="PANTHER" id="PTHR16201:SF42">
    <property type="entry name" value="SOLUTE CARRIER FAMILY 66 MEMBER 1 LIKE"/>
    <property type="match status" value="1"/>
</dbReference>
<evidence type="ECO:0000256" key="1">
    <source>
        <dbReference type="ARBA" id="ARBA00004141"/>
    </source>
</evidence>
<feature type="non-terminal residue" evidence="7">
    <location>
        <position position="117"/>
    </location>
</feature>
<feature type="non-terminal residue" evidence="7">
    <location>
        <position position="1"/>
    </location>
</feature>
<dbReference type="Gene3D" id="1.20.1280.290">
    <property type="match status" value="1"/>
</dbReference>
<dbReference type="AlphaFoldDB" id="A0A851DVZ0"/>
<keyword evidence="4 6" id="KW-0472">Membrane</keyword>